<dbReference type="SUPFAM" id="SSF54427">
    <property type="entry name" value="NTF2-like"/>
    <property type="match status" value="1"/>
</dbReference>
<comment type="caution">
    <text evidence="2">The sequence shown here is derived from an EMBL/GenBank/DDBJ whole genome shotgun (WGS) entry which is preliminary data.</text>
</comment>
<dbReference type="Proteomes" id="UP001183176">
    <property type="component" value="Unassembled WGS sequence"/>
</dbReference>
<dbReference type="EMBL" id="JAVREH010000090">
    <property type="protein sequence ID" value="MDT0264345.1"/>
    <property type="molecule type" value="Genomic_DNA"/>
</dbReference>
<dbReference type="Pfam" id="PF12680">
    <property type="entry name" value="SnoaL_2"/>
    <property type="match status" value="1"/>
</dbReference>
<evidence type="ECO:0000313" key="2">
    <source>
        <dbReference type="EMBL" id="MDT0264345.1"/>
    </source>
</evidence>
<sequence>MSITTDPSVTPEVEGGSQTSAVAAVLRYYALVDEGDVPGLVALFAPDATYHRPGYQPIVGSAEMTAFYRDQRVIREGTHSISTVLANSPHIAVQGNFTGVLRDGRSVELRFSDFFTVGADGRFTRRDTYFFAPLV</sequence>
<keyword evidence="3" id="KW-1185">Reference proteome</keyword>
<proteinExistence type="predicted"/>
<accession>A0ABU2JH77</accession>
<dbReference type="RefSeq" id="WP_311425483.1">
    <property type="nucleotide sequence ID" value="NZ_JAVREH010000090.1"/>
</dbReference>
<feature type="domain" description="SnoaL-like" evidence="1">
    <location>
        <begin position="25"/>
        <end position="125"/>
    </location>
</feature>
<gene>
    <name evidence="2" type="ORF">RM423_23580</name>
</gene>
<dbReference type="InterPro" id="IPR037401">
    <property type="entry name" value="SnoaL-like"/>
</dbReference>
<organism evidence="2 3">
    <name type="scientific">Jatrophihabitans lederbergiae</name>
    <dbReference type="NCBI Taxonomy" id="3075547"/>
    <lineage>
        <taxon>Bacteria</taxon>
        <taxon>Bacillati</taxon>
        <taxon>Actinomycetota</taxon>
        <taxon>Actinomycetes</taxon>
        <taxon>Jatrophihabitantales</taxon>
        <taxon>Jatrophihabitantaceae</taxon>
        <taxon>Jatrophihabitans</taxon>
    </lineage>
</organism>
<reference evidence="3" key="1">
    <citation type="submission" date="2023-07" db="EMBL/GenBank/DDBJ databases">
        <title>30 novel species of actinomycetes from the DSMZ collection.</title>
        <authorList>
            <person name="Nouioui I."/>
        </authorList>
    </citation>
    <scope>NUCLEOTIDE SEQUENCE [LARGE SCALE GENOMIC DNA]</scope>
    <source>
        <strain evidence="3">DSM 44399</strain>
    </source>
</reference>
<protein>
    <submittedName>
        <fullName evidence="2">Nuclear transport factor 2 family protein</fullName>
    </submittedName>
</protein>
<name>A0ABU2JH77_9ACTN</name>
<evidence type="ECO:0000313" key="3">
    <source>
        <dbReference type="Proteomes" id="UP001183176"/>
    </source>
</evidence>
<evidence type="ECO:0000259" key="1">
    <source>
        <dbReference type="Pfam" id="PF12680"/>
    </source>
</evidence>
<dbReference type="Gene3D" id="3.10.450.50">
    <property type="match status" value="1"/>
</dbReference>
<dbReference type="InterPro" id="IPR032710">
    <property type="entry name" value="NTF2-like_dom_sf"/>
</dbReference>